<dbReference type="EMBL" id="AVOT02001096">
    <property type="protein sequence ID" value="MBW0465668.1"/>
    <property type="molecule type" value="Genomic_DNA"/>
</dbReference>
<protein>
    <submittedName>
        <fullName evidence="1">Uncharacterized protein</fullName>
    </submittedName>
</protein>
<sequence length="170" mass="18841">MGFQRAKNNEGGQIGPYGLELLRSALDHKKGTSQRLKGRSKLSYCSPILRTLRGITEKWPQNLDRIQVFICISEALESFAPITTEMSPKLTKLTLSSPSVLLPSVLCGYAILSWLGSPWSMASSGYFDPSQTYYVNVQGVHFPKSGCICGVRRMVLFGESSQFLMPVLLM</sequence>
<dbReference type="Proteomes" id="UP000765509">
    <property type="component" value="Unassembled WGS sequence"/>
</dbReference>
<comment type="caution">
    <text evidence="1">The sequence shown here is derived from an EMBL/GenBank/DDBJ whole genome shotgun (WGS) entry which is preliminary data.</text>
</comment>
<feature type="non-terminal residue" evidence="1">
    <location>
        <position position="170"/>
    </location>
</feature>
<gene>
    <name evidence="1" type="ORF">O181_005383</name>
</gene>
<accession>A0A9Q3GFH2</accession>
<proteinExistence type="predicted"/>
<keyword evidence="2" id="KW-1185">Reference proteome</keyword>
<evidence type="ECO:0000313" key="1">
    <source>
        <dbReference type="EMBL" id="MBW0465668.1"/>
    </source>
</evidence>
<evidence type="ECO:0000313" key="2">
    <source>
        <dbReference type="Proteomes" id="UP000765509"/>
    </source>
</evidence>
<dbReference type="AlphaFoldDB" id="A0A9Q3GFH2"/>
<name>A0A9Q3GFH2_9BASI</name>
<reference evidence="1" key="1">
    <citation type="submission" date="2021-03" db="EMBL/GenBank/DDBJ databases">
        <title>Draft genome sequence of rust myrtle Austropuccinia psidii MF-1, a brazilian biotype.</title>
        <authorList>
            <person name="Quecine M.C."/>
            <person name="Pachon D.M.R."/>
            <person name="Bonatelli M.L."/>
            <person name="Correr F.H."/>
            <person name="Franceschini L.M."/>
            <person name="Leite T.F."/>
            <person name="Margarido G.R.A."/>
            <person name="Almeida C.A."/>
            <person name="Ferrarezi J.A."/>
            <person name="Labate C.A."/>
        </authorList>
    </citation>
    <scope>NUCLEOTIDE SEQUENCE</scope>
    <source>
        <strain evidence="1">MF-1</strain>
    </source>
</reference>
<organism evidence="1 2">
    <name type="scientific">Austropuccinia psidii MF-1</name>
    <dbReference type="NCBI Taxonomy" id="1389203"/>
    <lineage>
        <taxon>Eukaryota</taxon>
        <taxon>Fungi</taxon>
        <taxon>Dikarya</taxon>
        <taxon>Basidiomycota</taxon>
        <taxon>Pucciniomycotina</taxon>
        <taxon>Pucciniomycetes</taxon>
        <taxon>Pucciniales</taxon>
        <taxon>Sphaerophragmiaceae</taxon>
        <taxon>Austropuccinia</taxon>
    </lineage>
</organism>